<comment type="caution">
    <text evidence="3">The sequence shown here is derived from an EMBL/GenBank/DDBJ whole genome shotgun (WGS) entry which is preliminary data.</text>
</comment>
<sequence length="333" mass="37517">MAIKLSEALQGMKARIADLELESISPSEIDPREISPSFDHSGHSAAQHSNQTALLKLSEIIVAPDRIRQYFDSAKTASLVQSIQRYGFRGVLWVRRKQGQHHLVAGGRRYAACQQAGLVEVPVEIWEINDAEAIQLELLENFQREDLNPIEETEGILRMLEVTLHLPRPEIVALLNRRSRQQREFSTDTGVRAAISAASEAEQTIEDLFKVIGRFSPESFRTHRLPLLNLPQPLIKAIQTGQMEYSKARLIGRVKDPDTRDALLEQAIAANWSRQQINQQIRTVEPAVQPQSQQARVKIQAKALLKQLSTAELDERTAKKLGKLLAELKLLLN</sequence>
<evidence type="ECO:0000313" key="4">
    <source>
        <dbReference type="Proteomes" id="UP000707356"/>
    </source>
</evidence>
<dbReference type="Gene3D" id="3.90.1530.30">
    <property type="match status" value="1"/>
</dbReference>
<dbReference type="Proteomes" id="UP000707356">
    <property type="component" value="Unassembled WGS sequence"/>
</dbReference>
<name>A0A951P9V8_9CYAN</name>
<dbReference type="SMART" id="SM00470">
    <property type="entry name" value="ParB"/>
    <property type="match status" value="1"/>
</dbReference>
<feature type="domain" description="ParB-like N-terminal" evidence="2">
    <location>
        <begin position="53"/>
        <end position="142"/>
    </location>
</feature>
<comment type="similarity">
    <text evidence="1">Belongs to the ParB family.</text>
</comment>
<dbReference type="EMBL" id="JAHHHV010000054">
    <property type="protein sequence ID" value="MBW4465637.1"/>
    <property type="molecule type" value="Genomic_DNA"/>
</dbReference>
<dbReference type="GO" id="GO:0003677">
    <property type="term" value="F:DNA binding"/>
    <property type="evidence" value="ECO:0007669"/>
    <property type="project" value="InterPro"/>
</dbReference>
<dbReference type="InterPro" id="IPR036086">
    <property type="entry name" value="ParB/Sulfiredoxin_sf"/>
</dbReference>
<dbReference type="Gene3D" id="1.10.10.2830">
    <property type="match status" value="1"/>
</dbReference>
<evidence type="ECO:0000313" key="3">
    <source>
        <dbReference type="EMBL" id="MBW4465637.1"/>
    </source>
</evidence>
<dbReference type="InterPro" id="IPR004437">
    <property type="entry name" value="ParB/RepB/Spo0J"/>
</dbReference>
<dbReference type="Pfam" id="PF17762">
    <property type="entry name" value="HTH_ParB"/>
    <property type="match status" value="1"/>
</dbReference>
<evidence type="ECO:0000259" key="2">
    <source>
        <dbReference type="SMART" id="SM00470"/>
    </source>
</evidence>
<reference evidence="3" key="1">
    <citation type="submission" date="2021-05" db="EMBL/GenBank/DDBJ databases">
        <authorList>
            <person name="Pietrasiak N."/>
            <person name="Ward R."/>
            <person name="Stajich J.E."/>
            <person name="Kurbessoian T."/>
        </authorList>
    </citation>
    <scope>NUCLEOTIDE SEQUENCE</scope>
    <source>
        <strain evidence="3">GSE-TBD4-15B</strain>
    </source>
</reference>
<dbReference type="PANTHER" id="PTHR33375:SF7">
    <property type="entry name" value="CHROMOSOME 2-PARTITIONING PROTEIN PARB-RELATED"/>
    <property type="match status" value="1"/>
</dbReference>
<proteinExistence type="inferred from homology"/>
<dbReference type="InterPro" id="IPR050336">
    <property type="entry name" value="Chromosome_partition/occlusion"/>
</dbReference>
<dbReference type="GO" id="GO:0007059">
    <property type="term" value="P:chromosome segregation"/>
    <property type="evidence" value="ECO:0007669"/>
    <property type="project" value="TreeGrafter"/>
</dbReference>
<reference evidence="3" key="2">
    <citation type="journal article" date="2022" name="Microbiol. Resour. Announc.">
        <title>Metagenome Sequencing to Explore Phylogenomics of Terrestrial Cyanobacteria.</title>
        <authorList>
            <person name="Ward R.D."/>
            <person name="Stajich J.E."/>
            <person name="Johansen J.R."/>
            <person name="Huntemann M."/>
            <person name="Clum A."/>
            <person name="Foster B."/>
            <person name="Foster B."/>
            <person name="Roux S."/>
            <person name="Palaniappan K."/>
            <person name="Varghese N."/>
            <person name="Mukherjee S."/>
            <person name="Reddy T.B.K."/>
            <person name="Daum C."/>
            <person name="Copeland A."/>
            <person name="Chen I.A."/>
            <person name="Ivanova N.N."/>
            <person name="Kyrpides N.C."/>
            <person name="Shapiro N."/>
            <person name="Eloe-Fadrosh E.A."/>
            <person name="Pietrasiak N."/>
        </authorList>
    </citation>
    <scope>NUCLEOTIDE SEQUENCE</scope>
    <source>
        <strain evidence="3">GSE-TBD4-15B</strain>
    </source>
</reference>
<dbReference type="SUPFAM" id="SSF109709">
    <property type="entry name" value="KorB DNA-binding domain-like"/>
    <property type="match status" value="1"/>
</dbReference>
<dbReference type="AlphaFoldDB" id="A0A951P9V8"/>
<dbReference type="InterPro" id="IPR041468">
    <property type="entry name" value="HTH_ParB/Spo0J"/>
</dbReference>
<evidence type="ECO:0000256" key="1">
    <source>
        <dbReference type="ARBA" id="ARBA00006295"/>
    </source>
</evidence>
<dbReference type="SUPFAM" id="SSF110849">
    <property type="entry name" value="ParB/Sulfiredoxin"/>
    <property type="match status" value="1"/>
</dbReference>
<organism evidence="3 4">
    <name type="scientific">Pegethrix bostrychoides GSE-TBD4-15B</name>
    <dbReference type="NCBI Taxonomy" id="2839662"/>
    <lineage>
        <taxon>Bacteria</taxon>
        <taxon>Bacillati</taxon>
        <taxon>Cyanobacteriota</taxon>
        <taxon>Cyanophyceae</taxon>
        <taxon>Oculatellales</taxon>
        <taxon>Oculatellaceae</taxon>
        <taxon>Pegethrix</taxon>
    </lineage>
</organism>
<dbReference type="GO" id="GO:0005694">
    <property type="term" value="C:chromosome"/>
    <property type="evidence" value="ECO:0007669"/>
    <property type="project" value="TreeGrafter"/>
</dbReference>
<dbReference type="InterPro" id="IPR003115">
    <property type="entry name" value="ParB_N"/>
</dbReference>
<dbReference type="NCBIfam" id="TIGR00180">
    <property type="entry name" value="parB_part"/>
    <property type="match status" value="1"/>
</dbReference>
<accession>A0A951P9V8</accession>
<protein>
    <submittedName>
        <fullName evidence="3">ParB/RepB/Spo0J family partition protein</fullName>
    </submittedName>
</protein>
<dbReference type="Pfam" id="PF02195">
    <property type="entry name" value="ParB_N"/>
    <property type="match status" value="1"/>
</dbReference>
<gene>
    <name evidence="3" type="ORF">KME07_09385</name>
</gene>
<dbReference type="PANTHER" id="PTHR33375">
    <property type="entry name" value="CHROMOSOME-PARTITIONING PROTEIN PARB-RELATED"/>
    <property type="match status" value="1"/>
</dbReference>